<evidence type="ECO:0000256" key="3">
    <source>
        <dbReference type="ARBA" id="ARBA00022614"/>
    </source>
</evidence>
<keyword evidence="2" id="KW-0963">Cytoplasm</keyword>
<reference evidence="7" key="2">
    <citation type="submission" date="2021-08" db="EMBL/GenBank/DDBJ databases">
        <authorList>
            <person name="Eriksson T."/>
        </authorList>
    </citation>
    <scope>NUCLEOTIDE SEQUENCE</scope>
    <source>
        <strain evidence="7">Stoneville</strain>
        <tissue evidence="7">Whole head</tissue>
    </source>
</reference>
<evidence type="ECO:0000256" key="1">
    <source>
        <dbReference type="ARBA" id="ARBA00004496"/>
    </source>
</evidence>
<dbReference type="Pfam" id="PF15072">
    <property type="entry name" value="HROB"/>
    <property type="match status" value="1"/>
</dbReference>
<dbReference type="GO" id="GO:0000725">
    <property type="term" value="P:recombinational repair"/>
    <property type="evidence" value="ECO:0007669"/>
    <property type="project" value="InterPro"/>
</dbReference>
<feature type="region of interest" description="Disordered" evidence="5">
    <location>
        <begin position="490"/>
        <end position="509"/>
    </location>
</feature>
<dbReference type="PANTHER" id="PTHR46545">
    <property type="entry name" value="LEUCINE-RICH REPEAT-CONTAINING PROTEIN 51"/>
    <property type="match status" value="1"/>
</dbReference>
<accession>A0A8J6LAG5</accession>
<dbReference type="GO" id="GO:0005737">
    <property type="term" value="C:cytoplasm"/>
    <property type="evidence" value="ECO:0007669"/>
    <property type="project" value="UniProtKB-SubCell"/>
</dbReference>
<comment type="caution">
    <text evidence="7">The sequence shown here is derived from an EMBL/GenBank/DDBJ whole genome shotgun (WGS) entry which is preliminary data.</text>
</comment>
<dbReference type="AlphaFoldDB" id="A0A8J6LAG5"/>
<organism evidence="7 8">
    <name type="scientific">Tenebrio molitor</name>
    <name type="common">Yellow mealworm beetle</name>
    <dbReference type="NCBI Taxonomy" id="7067"/>
    <lineage>
        <taxon>Eukaryota</taxon>
        <taxon>Metazoa</taxon>
        <taxon>Ecdysozoa</taxon>
        <taxon>Arthropoda</taxon>
        <taxon>Hexapoda</taxon>
        <taxon>Insecta</taxon>
        <taxon>Pterygota</taxon>
        <taxon>Neoptera</taxon>
        <taxon>Endopterygota</taxon>
        <taxon>Coleoptera</taxon>
        <taxon>Polyphaga</taxon>
        <taxon>Cucujiformia</taxon>
        <taxon>Tenebrionidae</taxon>
        <taxon>Tenebrio</taxon>
    </lineage>
</organism>
<dbReference type="EMBL" id="JABDTM020023953">
    <property type="protein sequence ID" value="KAH0814764.1"/>
    <property type="molecule type" value="Genomic_DNA"/>
</dbReference>
<dbReference type="Gene3D" id="2.40.50.140">
    <property type="entry name" value="Nucleic acid-binding proteins"/>
    <property type="match status" value="1"/>
</dbReference>
<keyword evidence="4" id="KW-0677">Repeat</keyword>
<dbReference type="InterPro" id="IPR012340">
    <property type="entry name" value="NA-bd_OB-fold"/>
</dbReference>
<keyword evidence="8" id="KW-1185">Reference proteome</keyword>
<dbReference type="InterPro" id="IPR032675">
    <property type="entry name" value="LRR_dom_sf"/>
</dbReference>
<name>A0A8J6LAG5_TENMO</name>
<dbReference type="Proteomes" id="UP000719412">
    <property type="component" value="Unassembled WGS sequence"/>
</dbReference>
<feature type="region of interest" description="Disordered" evidence="5">
    <location>
        <begin position="23"/>
        <end position="42"/>
    </location>
</feature>
<reference evidence="7" key="1">
    <citation type="journal article" date="2020" name="J Insects Food Feed">
        <title>The yellow mealworm (Tenebrio molitor) genome: a resource for the emerging insects as food and feed industry.</title>
        <authorList>
            <person name="Eriksson T."/>
            <person name="Andere A."/>
            <person name="Kelstrup H."/>
            <person name="Emery V."/>
            <person name="Picard C."/>
        </authorList>
    </citation>
    <scope>NUCLEOTIDE SEQUENCE</scope>
    <source>
        <strain evidence="7">Stoneville</strain>
        <tissue evidence="7">Whole head</tissue>
    </source>
</reference>
<keyword evidence="3" id="KW-0433">Leucine-rich repeat</keyword>
<gene>
    <name evidence="7" type="ORF">GEV33_008027</name>
</gene>
<evidence type="ECO:0000259" key="6">
    <source>
        <dbReference type="Pfam" id="PF15072"/>
    </source>
</evidence>
<sequence>MFENNADFDFDLDDDLSLNLTTTDKSATTKRPVESSQEETSKKVKTFIDDLSPNFIRTGKIERTIKSPPENSSKKIRIFNVPKNAVKRKFPGPAGLLPERKNFNLSVHESPDSDSLEIPCSQTSMSVFEGGPWVEMSRDYNTLVEKFDIKWIKTRASLNKLHNRKAPFLGAIIQNVECFDGKNSIVKVVLKDETGEIQGTIIHNLYEEYSSSLVVGSVVVLKQFSVLTAGANNNHYLTITSNNLVTIYWKDADEVKVIKVQQVSCEELMGAVAPLRPQNHKTVNSIVGGGGEDRDIWKEALEATICHICHRPKMQIDEKRELETSKPADFSFKKLKLLEATGPEQARASRLGGVPERGAQHKKFLTRSVWLNNNKLRNIRNVDAFVDSILEFPEKLGWLDCSFNQITEIHESILKFPELKIVYFHGNCIESLDQVRKLKNLKMLKTVTFHGNPISNLSFYRSYIISALPQIDNLDFTPVLKNEKLAPAPSEYLKDSRAKTPREGTKGDD</sequence>
<evidence type="ECO:0000256" key="4">
    <source>
        <dbReference type="ARBA" id="ARBA00022737"/>
    </source>
</evidence>
<evidence type="ECO:0000313" key="7">
    <source>
        <dbReference type="EMBL" id="KAH0814764.1"/>
    </source>
</evidence>
<protein>
    <recommendedName>
        <fullName evidence="6">Homologous recombination OB-fold protein OB-fold domain-containing protein</fullName>
    </recommendedName>
</protein>
<comment type="subcellular location">
    <subcellularLocation>
        <location evidence="1">Cytoplasm</location>
    </subcellularLocation>
</comment>
<dbReference type="PANTHER" id="PTHR46545:SF1">
    <property type="entry name" value="LEUCINE-RICH REPEAT-CONTAINING PROTEIN 51"/>
    <property type="match status" value="1"/>
</dbReference>
<proteinExistence type="predicted"/>
<dbReference type="Gene3D" id="3.80.10.10">
    <property type="entry name" value="Ribonuclease Inhibitor"/>
    <property type="match status" value="1"/>
</dbReference>
<evidence type="ECO:0000313" key="8">
    <source>
        <dbReference type="Proteomes" id="UP000719412"/>
    </source>
</evidence>
<feature type="compositionally biased region" description="Basic and acidic residues" evidence="5">
    <location>
        <begin position="492"/>
        <end position="509"/>
    </location>
</feature>
<dbReference type="Pfam" id="PF14580">
    <property type="entry name" value="LRR_9"/>
    <property type="match status" value="1"/>
</dbReference>
<dbReference type="SUPFAM" id="SSF52058">
    <property type="entry name" value="L domain-like"/>
    <property type="match status" value="1"/>
</dbReference>
<dbReference type="InterPro" id="IPR058570">
    <property type="entry name" value="HROB_OB"/>
</dbReference>
<evidence type="ECO:0000256" key="2">
    <source>
        <dbReference type="ARBA" id="ARBA00022490"/>
    </source>
</evidence>
<evidence type="ECO:0000256" key="5">
    <source>
        <dbReference type="SAM" id="MobiDB-lite"/>
    </source>
</evidence>
<feature type="domain" description="Homologous recombination OB-fold protein OB-fold" evidence="6">
    <location>
        <begin position="165"/>
        <end position="251"/>
    </location>
</feature>